<keyword evidence="1" id="KW-0472">Membrane</keyword>
<dbReference type="Proteomes" id="UP000198703">
    <property type="component" value="Unassembled WGS sequence"/>
</dbReference>
<keyword evidence="1" id="KW-0812">Transmembrane</keyword>
<reference evidence="3 4" key="1">
    <citation type="submission" date="2016-10" db="EMBL/GenBank/DDBJ databases">
        <authorList>
            <person name="de Groot N.N."/>
        </authorList>
    </citation>
    <scope>NUCLEOTIDE SEQUENCE [LARGE SCALE GENOMIC DNA]</scope>
    <source>
        <strain evidence="3 4">DSM 15345</strain>
    </source>
</reference>
<dbReference type="AlphaFoldDB" id="A0A1H3XEV6"/>
<evidence type="ECO:0000256" key="2">
    <source>
        <dbReference type="SAM" id="SignalP"/>
    </source>
</evidence>
<proteinExistence type="predicted"/>
<feature type="chain" id="PRO_5011719654" evidence="2">
    <location>
        <begin position="23"/>
        <end position="237"/>
    </location>
</feature>
<feature type="signal peptide" evidence="2">
    <location>
        <begin position="1"/>
        <end position="22"/>
    </location>
</feature>
<dbReference type="InterPro" id="IPR022472">
    <property type="entry name" value="VPLPA-CTERM"/>
</dbReference>
<dbReference type="RefSeq" id="WP_093249344.1">
    <property type="nucleotide sequence ID" value="NZ_FNQM01000002.1"/>
</dbReference>
<organism evidence="3 4">
    <name type="scientific">Rubrimonas cliftonensis</name>
    <dbReference type="NCBI Taxonomy" id="89524"/>
    <lineage>
        <taxon>Bacteria</taxon>
        <taxon>Pseudomonadati</taxon>
        <taxon>Pseudomonadota</taxon>
        <taxon>Alphaproteobacteria</taxon>
        <taxon>Rhodobacterales</taxon>
        <taxon>Paracoccaceae</taxon>
        <taxon>Rubrimonas</taxon>
    </lineage>
</organism>
<dbReference type="NCBIfam" id="TIGR03370">
    <property type="entry name" value="VPLPA-CTERM"/>
    <property type="match status" value="1"/>
</dbReference>
<name>A0A1H3XEV6_9RHOB</name>
<dbReference type="STRING" id="89524.SAMN05444370_102389"/>
<evidence type="ECO:0000313" key="4">
    <source>
        <dbReference type="Proteomes" id="UP000198703"/>
    </source>
</evidence>
<protein>
    <submittedName>
        <fullName evidence="3">VPLPA-CTERM protein sorting domain-containing protein</fullName>
    </submittedName>
</protein>
<evidence type="ECO:0000256" key="1">
    <source>
        <dbReference type="SAM" id="Phobius"/>
    </source>
</evidence>
<evidence type="ECO:0000313" key="3">
    <source>
        <dbReference type="EMBL" id="SDZ97760.1"/>
    </source>
</evidence>
<gene>
    <name evidence="3" type="ORF">SAMN05444370_102389</name>
</gene>
<accession>A0A1H3XEV6</accession>
<feature type="transmembrane region" description="Helical" evidence="1">
    <location>
        <begin position="214"/>
        <end position="233"/>
    </location>
</feature>
<keyword evidence="4" id="KW-1185">Reference proteome</keyword>
<sequence>MNVRFLAAGILLSGFAAAPVSAATFSFADGSVSVRVVEKSDNISVFGDVFQDGFDGFTDGTGIVEEFPDTPIASDEVISLAFTLFGTSDPVFGEAVGLYEGAAGFEFFNESDMVGSVTFEVEWYLEAMTQIELTSDAGSAFAGLSIIQNGSLLDRSVSVEDLGTSTEKMALRSGEPQDFTFTIAVGAFESEFLDVSLTGGVNALSLGGGDVAPVPLPAAGWMLFAGLGALVAMRRRA</sequence>
<dbReference type="EMBL" id="FNQM01000002">
    <property type="protein sequence ID" value="SDZ97760.1"/>
    <property type="molecule type" value="Genomic_DNA"/>
</dbReference>
<keyword evidence="1" id="KW-1133">Transmembrane helix</keyword>
<keyword evidence="2" id="KW-0732">Signal</keyword>